<organism evidence="3 9">
    <name type="scientific">Eisenbergiella tayi</name>
    <dbReference type="NCBI Taxonomy" id="1432052"/>
    <lineage>
        <taxon>Bacteria</taxon>
        <taxon>Bacillati</taxon>
        <taxon>Bacillota</taxon>
        <taxon>Clostridia</taxon>
        <taxon>Lachnospirales</taxon>
        <taxon>Lachnospiraceae</taxon>
        <taxon>Eisenbergiella</taxon>
    </lineage>
</organism>
<dbReference type="EMBL" id="MCGH01000005">
    <property type="protein sequence ID" value="ODM01943.1"/>
    <property type="molecule type" value="Genomic_DNA"/>
</dbReference>
<dbReference type="PANTHER" id="PTHR40099">
    <property type="entry name" value="ACETOLACTATE SYNTHASE, SMALL SUBUNIT"/>
    <property type="match status" value="1"/>
</dbReference>
<dbReference type="PANTHER" id="PTHR40099:SF1">
    <property type="entry name" value="ACETOLACTATE SYNTHASE, SMALL SUBUNIT"/>
    <property type="match status" value="1"/>
</dbReference>
<evidence type="ECO:0000313" key="7">
    <source>
        <dbReference type="Proteomes" id="UP000094271"/>
    </source>
</evidence>
<reference evidence="6 9" key="1">
    <citation type="submission" date="2016-07" db="EMBL/GenBank/DDBJ databases">
        <title>Characterization of isolates of Eisenbergiella tayi derived from blood cultures, using whole genome sequencing.</title>
        <authorList>
            <person name="Burdz T."/>
            <person name="Wiebe D."/>
            <person name="Huynh C."/>
            <person name="Bernard K."/>
        </authorList>
    </citation>
    <scope>NUCLEOTIDE SEQUENCE [LARGE SCALE GENOMIC DNA]</scope>
    <source>
        <strain evidence="2 6">NML 110608</strain>
        <strain evidence="3 9">NML 120489</strain>
    </source>
</reference>
<evidence type="ECO:0000313" key="6">
    <source>
        <dbReference type="Proteomes" id="UP000094067"/>
    </source>
</evidence>
<evidence type="ECO:0000313" key="2">
    <source>
        <dbReference type="EMBL" id="ODM01943.1"/>
    </source>
</evidence>
<comment type="caution">
    <text evidence="3">The sequence shown here is derived from an EMBL/GenBank/DDBJ whole genome shotgun (WGS) entry which is preliminary data.</text>
</comment>
<dbReference type="CDD" id="cd04882">
    <property type="entry name" value="ACT_Bt0572_2"/>
    <property type="match status" value="1"/>
</dbReference>
<gene>
    <name evidence="3" type="ORF">BEH84_00192</name>
    <name evidence="4" type="ORF">BEI59_27195</name>
    <name evidence="2" type="ORF">BEI61_05942</name>
    <name evidence="5" type="ORF">BEI63_02945</name>
</gene>
<proteinExistence type="predicted"/>
<evidence type="ECO:0000313" key="8">
    <source>
        <dbReference type="Proteomes" id="UP000094869"/>
    </source>
</evidence>
<dbReference type="InterPro" id="IPR045739">
    <property type="entry name" value="ACT_dom_pair"/>
</dbReference>
<dbReference type="AlphaFoldDB" id="A0A1E3AUU2"/>
<dbReference type="InterPro" id="IPR002912">
    <property type="entry name" value="ACT_dom"/>
</dbReference>
<dbReference type="EMBL" id="MEHA01000027">
    <property type="protein sequence ID" value="ODR45426.1"/>
    <property type="molecule type" value="Genomic_DNA"/>
</dbReference>
<dbReference type="PROSITE" id="PS51671">
    <property type="entry name" value="ACT"/>
    <property type="match status" value="1"/>
</dbReference>
<dbReference type="Proteomes" id="UP000094271">
    <property type="component" value="Unassembled WGS sequence"/>
</dbReference>
<feature type="domain" description="ACT" evidence="1">
    <location>
        <begin position="4"/>
        <end position="78"/>
    </location>
</feature>
<dbReference type="RefSeq" id="WP_044972560.1">
    <property type="nucleotide sequence ID" value="NZ_BAABXS010000001.1"/>
</dbReference>
<evidence type="ECO:0000313" key="4">
    <source>
        <dbReference type="EMBL" id="ODR45426.1"/>
    </source>
</evidence>
<dbReference type="Proteomes" id="UP000094067">
    <property type="component" value="Unassembled WGS sequence"/>
</dbReference>
<accession>A0A1E3AUU2</accession>
<sequence length="139" mass="15378">MLKQLSIYAENRKSTLKNITGILEAEQINILGSVTNDSAEYGIVRMVVSEPDKAAQALEKEGYLCKLTDVTGVEVADEIGNLHHLLQALSESNINVDYVYLSFNRNSGKPILIFHTDDITEVEACLTTKGFTVVQEGRF</sequence>
<dbReference type="SUPFAM" id="SSF55021">
    <property type="entry name" value="ACT-like"/>
    <property type="match status" value="2"/>
</dbReference>
<dbReference type="Gene3D" id="3.30.2130.10">
    <property type="entry name" value="VC0802-like"/>
    <property type="match status" value="1"/>
</dbReference>
<protein>
    <submittedName>
        <fullName evidence="3">ACT domain protein</fullName>
    </submittedName>
    <submittedName>
        <fullName evidence="4">Amino acid-binding protein</fullName>
    </submittedName>
</protein>
<dbReference type="Proteomes" id="UP000095003">
    <property type="component" value="Unassembled WGS sequence"/>
</dbReference>
<name>A0A1E3AUU2_9FIRM</name>
<dbReference type="EMBL" id="MEHD01000008">
    <property type="protein sequence ID" value="ODR61068.1"/>
    <property type="molecule type" value="Genomic_DNA"/>
</dbReference>
<keyword evidence="8" id="KW-1185">Reference proteome</keyword>
<dbReference type="GeneID" id="93304897"/>
<dbReference type="EMBL" id="MCGI01000001">
    <property type="protein sequence ID" value="ODM12478.1"/>
    <property type="molecule type" value="Genomic_DNA"/>
</dbReference>
<reference evidence="4 7" key="3">
    <citation type="submission" date="2016-08" db="EMBL/GenBank/DDBJ databases">
        <authorList>
            <person name="Seilhamer J.J."/>
        </authorList>
    </citation>
    <scope>NUCLEOTIDE SEQUENCE [LARGE SCALE GENOMIC DNA]</scope>
    <source>
        <strain evidence="4 7">NML150140-1</strain>
    </source>
</reference>
<evidence type="ECO:0000259" key="1">
    <source>
        <dbReference type="PROSITE" id="PS51671"/>
    </source>
</evidence>
<evidence type="ECO:0000313" key="3">
    <source>
        <dbReference type="EMBL" id="ODM12478.1"/>
    </source>
</evidence>
<dbReference type="InterPro" id="IPR045865">
    <property type="entry name" value="ACT-like_dom_sf"/>
</dbReference>
<dbReference type="PATRIC" id="fig|1432052.3.peg.193"/>
<dbReference type="Proteomes" id="UP000094869">
    <property type="component" value="Unassembled WGS sequence"/>
</dbReference>
<reference evidence="5 8" key="2">
    <citation type="submission" date="2016-08" db="EMBL/GenBank/DDBJ databases">
        <title>Characterization of Isolates of Eisenbergiella tayi Derived from Blood Cultures, Using Whole Genome Sequencing.</title>
        <authorList>
            <person name="Bernier A.-M."/>
            <person name="Burdz T."/>
            <person name="Wiebe D."/>
            <person name="Bernard K."/>
        </authorList>
    </citation>
    <scope>NUCLEOTIDE SEQUENCE [LARGE SCALE GENOMIC DNA]</scope>
    <source>
        <strain evidence="5 8">NML120146</strain>
    </source>
</reference>
<evidence type="ECO:0000313" key="5">
    <source>
        <dbReference type="EMBL" id="ODR61068.1"/>
    </source>
</evidence>
<evidence type="ECO:0000313" key="9">
    <source>
        <dbReference type="Proteomes" id="UP000095003"/>
    </source>
</evidence>
<dbReference type="Pfam" id="PF19571">
    <property type="entry name" value="ACT_8"/>
    <property type="match status" value="1"/>
</dbReference>
<dbReference type="OrthoDB" id="9790662at2"/>